<name>A0A017H7X1_9RHOB</name>
<reference evidence="1 2" key="1">
    <citation type="submission" date="2013-03" db="EMBL/GenBank/DDBJ databases">
        <authorList>
            <person name="Fiebig A."/>
            <person name="Goeker M."/>
            <person name="Klenk H.-P.P."/>
        </authorList>
    </citation>
    <scope>NUCLEOTIDE SEQUENCE [LARGE SCALE GENOMIC DNA]</scope>
    <source>
        <strain evidence="1 2">DSM 17492</strain>
        <plasmid evidence="1 2">pLokhon02</plasmid>
    </source>
</reference>
<geneLocation type="plasmid" evidence="1 2">
    <name>pLokhon02</name>
</geneLocation>
<dbReference type="eggNOG" id="ENOG502Z7R5">
    <property type="taxonomic scope" value="Bacteria"/>
</dbReference>
<evidence type="ECO:0000313" key="1">
    <source>
        <dbReference type="EMBL" id="EYD70405.1"/>
    </source>
</evidence>
<accession>A0A017H7X1</accession>
<keyword evidence="1" id="KW-0614">Plasmid</keyword>
<dbReference type="InterPro" id="IPR036390">
    <property type="entry name" value="WH_DNA-bd_sf"/>
</dbReference>
<evidence type="ECO:0000313" key="2">
    <source>
        <dbReference type="Proteomes" id="UP000025047"/>
    </source>
</evidence>
<sequence>MGRGAAARKYDLLTALGAHALSQDRTEQVLALRLMTLITARYNWGRDELAVGVREIARLWSVDERTVKREMAKLRARGWVELTRAGARGRVAEYALGIERLMQDTRPGWERVGPDFACRLDAGEADDKVVPLPIRGEVPPPDLSGGSEWALAQALLHAEEPGLYASWLRALTRDSRAGGRLVLAAPSRFHAAYVQTHLSARLLAACRDVDGGVSEVTVIAAG</sequence>
<dbReference type="Gene3D" id="3.30.300.180">
    <property type="match status" value="1"/>
</dbReference>
<dbReference type="AlphaFoldDB" id="A0A017H7X1"/>
<proteinExistence type="predicted"/>
<evidence type="ECO:0008006" key="3">
    <source>
        <dbReference type="Google" id="ProtNLM"/>
    </source>
</evidence>
<keyword evidence="2" id="KW-1185">Reference proteome</keyword>
<dbReference type="Proteomes" id="UP000025047">
    <property type="component" value="Plasmid pLokhon02"/>
</dbReference>
<gene>
    <name evidence="1" type="ORF">Lokhon_00159</name>
</gene>
<dbReference type="HOGENOM" id="CLU_1198882_0_0_5"/>
<dbReference type="SUPFAM" id="SSF46785">
    <property type="entry name" value="Winged helix' DNA-binding domain"/>
    <property type="match status" value="1"/>
</dbReference>
<organism evidence="1 2">
    <name type="scientific">Limimaricola hongkongensis DSM 17492</name>
    <dbReference type="NCBI Taxonomy" id="1122180"/>
    <lineage>
        <taxon>Bacteria</taxon>
        <taxon>Pseudomonadati</taxon>
        <taxon>Pseudomonadota</taxon>
        <taxon>Alphaproteobacteria</taxon>
        <taxon>Rhodobacterales</taxon>
        <taxon>Paracoccaceae</taxon>
        <taxon>Limimaricola</taxon>
    </lineage>
</organism>
<protein>
    <recommendedName>
        <fullName evidence="3">DnaA N-terminal domain-containing protein</fullName>
    </recommendedName>
</protein>
<dbReference type="InterPro" id="IPR038454">
    <property type="entry name" value="DnaA_N_sf"/>
</dbReference>
<comment type="caution">
    <text evidence="1">The sequence shown here is derived from an EMBL/GenBank/DDBJ whole genome shotgun (WGS) entry which is preliminary data.</text>
</comment>
<dbReference type="PATRIC" id="fig|1122180.6.peg.164"/>
<dbReference type="EMBL" id="APGJ01000010">
    <property type="protein sequence ID" value="EYD70405.1"/>
    <property type="molecule type" value="Genomic_DNA"/>
</dbReference>